<dbReference type="Proteomes" id="UP000196581">
    <property type="component" value="Unassembled WGS sequence"/>
</dbReference>
<reference evidence="4" key="1">
    <citation type="submission" date="2017-02" db="EMBL/GenBank/DDBJ databases">
        <authorList>
            <person name="Dridi B."/>
        </authorList>
    </citation>
    <scope>NUCLEOTIDE SEQUENCE [LARGE SCALE GENOMIC DNA]</scope>
    <source>
        <strain evidence="4">B Co 03.10</strain>
    </source>
</reference>
<evidence type="ECO:0000313" key="3">
    <source>
        <dbReference type="EMBL" id="SLM89207.1"/>
    </source>
</evidence>
<keyword evidence="4" id="KW-1185">Reference proteome</keyword>
<organism evidence="3 4">
    <name type="scientific">Brevibacterium yomogidense</name>
    <dbReference type="NCBI Taxonomy" id="946573"/>
    <lineage>
        <taxon>Bacteria</taxon>
        <taxon>Bacillati</taxon>
        <taxon>Actinomycetota</taxon>
        <taxon>Actinomycetes</taxon>
        <taxon>Micrococcales</taxon>
        <taxon>Brevibacteriaceae</taxon>
        <taxon>Brevibacterium</taxon>
    </lineage>
</organism>
<dbReference type="AlphaFoldDB" id="A0A1X6WV21"/>
<name>A0A1X6WV21_9MICO</name>
<dbReference type="PANTHER" id="PTHR14239:SF10">
    <property type="entry name" value="REDUCTASE"/>
    <property type="match status" value="1"/>
</dbReference>
<evidence type="ECO:0000313" key="4">
    <source>
        <dbReference type="Proteomes" id="UP000196581"/>
    </source>
</evidence>
<dbReference type="Pfam" id="PF03807">
    <property type="entry name" value="F420_oxidored"/>
    <property type="match status" value="1"/>
</dbReference>
<dbReference type="PANTHER" id="PTHR14239">
    <property type="entry name" value="DUDULIN-RELATED"/>
    <property type="match status" value="1"/>
</dbReference>
<dbReference type="SUPFAM" id="SSF51735">
    <property type="entry name" value="NAD(P)-binding Rossmann-fold domains"/>
    <property type="match status" value="1"/>
</dbReference>
<dbReference type="EMBL" id="FWFF01000001">
    <property type="protein sequence ID" value="SLM89207.1"/>
    <property type="molecule type" value="Genomic_DNA"/>
</dbReference>
<dbReference type="InterPro" id="IPR036291">
    <property type="entry name" value="NAD(P)-bd_dom_sf"/>
</dbReference>
<evidence type="ECO:0000256" key="1">
    <source>
        <dbReference type="ARBA" id="ARBA00023002"/>
    </source>
</evidence>
<feature type="domain" description="Pyrroline-5-carboxylate reductase catalytic N-terminal" evidence="2">
    <location>
        <begin position="3"/>
        <end position="91"/>
    </location>
</feature>
<accession>A0A1X6WV21</accession>
<evidence type="ECO:0000259" key="2">
    <source>
        <dbReference type="Pfam" id="PF03807"/>
    </source>
</evidence>
<dbReference type="Gene3D" id="3.40.50.720">
    <property type="entry name" value="NAD(P)-binding Rossmann-like Domain"/>
    <property type="match status" value="1"/>
</dbReference>
<proteinExistence type="predicted"/>
<gene>
    <name evidence="3" type="ORF">FM105_01250</name>
</gene>
<protein>
    <submittedName>
        <fullName evidence="3">Predicted dinucleotide-binding enzymes</fullName>
    </submittedName>
</protein>
<keyword evidence="1" id="KW-0560">Oxidoreductase</keyword>
<dbReference type="InterPro" id="IPR051267">
    <property type="entry name" value="STEAP_metalloreductase"/>
</dbReference>
<sequence>MRTIGILGAGRVGTAVARQALAAGYRVKMATAKPIDEITMLVDIVTPGAVATDAADVATAGLVVIAVPLHKHRTVDSSLLAGRTVIDVMNHWAPTDGRIDEFEDDPRTSSEVIQDFLAGADVVKSLNHIGYHELEEDGRPAGAADRRALALAGDSDRAKACVAGFLDRLGYDPVDAGALAAGRAFQPGTQIFNGSHTAEQLTALLRDAAVPATV</sequence>
<dbReference type="GO" id="GO:0016491">
    <property type="term" value="F:oxidoreductase activity"/>
    <property type="evidence" value="ECO:0007669"/>
    <property type="project" value="UniProtKB-KW"/>
</dbReference>
<dbReference type="InterPro" id="IPR028939">
    <property type="entry name" value="P5C_Rdtase_cat_N"/>
</dbReference>